<sequence>MQPYTKPLKATVVAIAPPKEFINNNGEKKSMILLGLANSEKVFKASLYNSKMTCIKEGSTLAVKNYITKPDGSLIFLTQPLQVPSKLKEEAYSIVHPPEAELMAISKAASSPVKTPVFLKGFITQVLDRPSDERDFIITAVTPQDDQLELLVEDQEHTLKIATNILKEYLGMDDNSEDDSLEEIVGQLPITVKAKVRGMSIVALL</sequence>
<gene>
    <name evidence="1" type="ORF">BSL78_17800</name>
</gene>
<evidence type="ECO:0000313" key="1">
    <source>
        <dbReference type="EMBL" id="PIK45335.1"/>
    </source>
</evidence>
<dbReference type="InterPro" id="IPR012340">
    <property type="entry name" value="NA-bd_OB-fold"/>
</dbReference>
<organism evidence="1 2">
    <name type="scientific">Stichopus japonicus</name>
    <name type="common">Sea cucumber</name>
    <dbReference type="NCBI Taxonomy" id="307972"/>
    <lineage>
        <taxon>Eukaryota</taxon>
        <taxon>Metazoa</taxon>
        <taxon>Echinodermata</taxon>
        <taxon>Eleutherozoa</taxon>
        <taxon>Echinozoa</taxon>
        <taxon>Holothuroidea</taxon>
        <taxon>Aspidochirotacea</taxon>
        <taxon>Aspidochirotida</taxon>
        <taxon>Stichopodidae</taxon>
        <taxon>Apostichopus</taxon>
    </lineage>
</organism>
<dbReference type="AlphaFoldDB" id="A0A2G8KBI1"/>
<dbReference type="Proteomes" id="UP000230750">
    <property type="component" value="Unassembled WGS sequence"/>
</dbReference>
<name>A0A2G8KBI1_STIJA</name>
<proteinExistence type="predicted"/>
<comment type="caution">
    <text evidence="1">The sequence shown here is derived from an EMBL/GenBank/DDBJ whole genome shotgun (WGS) entry which is preliminary data.</text>
</comment>
<evidence type="ECO:0000313" key="2">
    <source>
        <dbReference type="Proteomes" id="UP000230750"/>
    </source>
</evidence>
<dbReference type="Gene3D" id="2.40.50.140">
    <property type="entry name" value="Nucleic acid-binding proteins"/>
    <property type="match status" value="1"/>
</dbReference>
<accession>A0A2G8KBI1</accession>
<dbReference type="EMBL" id="MRZV01000718">
    <property type="protein sequence ID" value="PIK45335.1"/>
    <property type="molecule type" value="Genomic_DNA"/>
</dbReference>
<reference evidence="1 2" key="1">
    <citation type="journal article" date="2017" name="PLoS Biol.">
        <title>The sea cucumber genome provides insights into morphological evolution and visceral regeneration.</title>
        <authorList>
            <person name="Zhang X."/>
            <person name="Sun L."/>
            <person name="Yuan J."/>
            <person name="Sun Y."/>
            <person name="Gao Y."/>
            <person name="Zhang L."/>
            <person name="Li S."/>
            <person name="Dai H."/>
            <person name="Hamel J.F."/>
            <person name="Liu C."/>
            <person name="Yu Y."/>
            <person name="Liu S."/>
            <person name="Lin W."/>
            <person name="Guo K."/>
            <person name="Jin S."/>
            <person name="Xu P."/>
            <person name="Storey K.B."/>
            <person name="Huan P."/>
            <person name="Zhang T."/>
            <person name="Zhou Y."/>
            <person name="Zhang J."/>
            <person name="Lin C."/>
            <person name="Li X."/>
            <person name="Xing L."/>
            <person name="Huo D."/>
            <person name="Sun M."/>
            <person name="Wang L."/>
            <person name="Mercier A."/>
            <person name="Li F."/>
            <person name="Yang H."/>
            <person name="Xiang J."/>
        </authorList>
    </citation>
    <scope>NUCLEOTIDE SEQUENCE [LARGE SCALE GENOMIC DNA]</scope>
    <source>
        <strain evidence="1">Shaxun</strain>
        <tissue evidence="1">Muscle</tissue>
    </source>
</reference>
<keyword evidence="2" id="KW-1185">Reference proteome</keyword>
<protein>
    <submittedName>
        <fullName evidence="1">Uncharacterized protein</fullName>
    </submittedName>
</protein>
<dbReference type="OrthoDB" id="6088167at2759"/>